<feature type="domain" description="SANTA" evidence="2">
    <location>
        <begin position="37"/>
        <end position="104"/>
    </location>
</feature>
<comment type="caution">
    <text evidence="3">The sequence shown here is derived from an EMBL/GenBank/DDBJ whole genome shotgun (WGS) entry which is preliminary data.</text>
</comment>
<sequence>MVSHKRRIKAHLGWSTSNRMGAASDDHLTANQTSPNGYNERGEAVRVFNSSPIVRRYDYNYLETADGISILIRGIINEERTLESGFTPQIFKSFYIGFPSYWESCALDCFREEAEPITDSVNAVMDTVSAAREDISSEGDQNSIPTSLVLPEQAAEECNDSKEMSGYGVAYGSGGDRRSTSLRDNKVCQQKQQQPASGGSLRHPDKEQSSFSKGLENHDSDTVVLDNVSENLPEISSHVEKSFPTFVSLEKAATDCKQFVEDEHDISIKMSEVNIVQCSVGNRRSARLHNLKVYPRKQPTIGGPSKHPDENQIFASTSLEKREGGQKSPSTPIESQSKTLLNTFSEQVVGKFASRVSKTLSAKTDRRYKKKRVSIEIEAVRPNIKSPHVRDVSHLNQGSEQSVYLESLSLKKSKYGEQNSIPTSLVLPEHTAEECNDSTEMSGCDVAYGSGGDRRSTSLRDIKVCQQKQQQPASGGSLRHPDKEQSSFSKGLENHDSGTVVLDNVSENLPEISSHVGKSFPTFVSPEKAATDCKQFVEDEHDISIKMSEVNIVQCSVGNRRSARLHNLKVYPRKQPTIGGPSKHPDENQIFASTSLEKREGGQKSPSTPIESQSKTLLNTFSEQVVGKFASRVSKTLSAKTDRRCKKKRVSIEIEAVRPKIKFPHVRDVSHLNLGSEIKSPHVRDVSHLNQGSGIKSPHVRDVSHLNQGGGIKSPHVRDVSHLNQGSKIKSPHVRDVSHLNQGSEIKSPHVRDVSHLNQGSKIKSPHVRDVSHLNQGSEIKSPHVRDVSHLNQGSEIKSPHVRDVSHLNQGSKIKSPHVRDVSHLNQGSEIKSPHVRDVSHLNQGSKIKSPHVRDVSHLNQGSEQSVSLESLSLKKSKYGRSLLPPLEFWHNQIPIYNTDREITKIQEGSSLISPIRGSSPSLGRSAEIIRGGKRIVLSSFPKL</sequence>
<gene>
    <name evidence="3" type="ORF">KIW84_061811</name>
</gene>
<evidence type="ECO:0000313" key="3">
    <source>
        <dbReference type="EMBL" id="KAI5395357.1"/>
    </source>
</evidence>
<feature type="region of interest" description="Disordered" evidence="1">
    <location>
        <begin position="153"/>
        <end position="219"/>
    </location>
</feature>
<organism evidence="3 4">
    <name type="scientific">Pisum sativum</name>
    <name type="common">Garden pea</name>
    <name type="synonym">Lathyrus oleraceus</name>
    <dbReference type="NCBI Taxonomy" id="3888"/>
    <lineage>
        <taxon>Eukaryota</taxon>
        <taxon>Viridiplantae</taxon>
        <taxon>Streptophyta</taxon>
        <taxon>Embryophyta</taxon>
        <taxon>Tracheophyta</taxon>
        <taxon>Spermatophyta</taxon>
        <taxon>Magnoliopsida</taxon>
        <taxon>eudicotyledons</taxon>
        <taxon>Gunneridae</taxon>
        <taxon>Pentapetalae</taxon>
        <taxon>rosids</taxon>
        <taxon>fabids</taxon>
        <taxon>Fabales</taxon>
        <taxon>Fabaceae</taxon>
        <taxon>Papilionoideae</taxon>
        <taxon>50 kb inversion clade</taxon>
        <taxon>NPAAA clade</taxon>
        <taxon>Hologalegina</taxon>
        <taxon>IRL clade</taxon>
        <taxon>Fabeae</taxon>
        <taxon>Lathyrus</taxon>
    </lineage>
</organism>
<feature type="region of interest" description="Disordered" evidence="1">
    <location>
        <begin position="825"/>
        <end position="862"/>
    </location>
</feature>
<dbReference type="PANTHER" id="PTHR35311:SF9">
    <property type="entry name" value="KINETOCHORE-ASSOCIATED PROTEIN KNL-2 HOMOLOG"/>
    <property type="match status" value="1"/>
</dbReference>
<accession>A0A9D4W5B2</accession>
<evidence type="ECO:0000313" key="4">
    <source>
        <dbReference type="Proteomes" id="UP001058974"/>
    </source>
</evidence>
<reference evidence="3 4" key="1">
    <citation type="journal article" date="2022" name="Nat. Genet.">
        <title>Improved pea reference genome and pan-genome highlight genomic features and evolutionary characteristics.</title>
        <authorList>
            <person name="Yang T."/>
            <person name="Liu R."/>
            <person name="Luo Y."/>
            <person name="Hu S."/>
            <person name="Wang D."/>
            <person name="Wang C."/>
            <person name="Pandey M.K."/>
            <person name="Ge S."/>
            <person name="Xu Q."/>
            <person name="Li N."/>
            <person name="Li G."/>
            <person name="Huang Y."/>
            <person name="Saxena R.K."/>
            <person name="Ji Y."/>
            <person name="Li M."/>
            <person name="Yan X."/>
            <person name="He Y."/>
            <person name="Liu Y."/>
            <person name="Wang X."/>
            <person name="Xiang C."/>
            <person name="Varshney R.K."/>
            <person name="Ding H."/>
            <person name="Gao S."/>
            <person name="Zong X."/>
        </authorList>
    </citation>
    <scope>NUCLEOTIDE SEQUENCE [LARGE SCALE GENOMIC DNA]</scope>
    <source>
        <strain evidence="3 4">cv. Zhongwan 6</strain>
    </source>
</reference>
<proteinExistence type="predicted"/>
<dbReference type="EMBL" id="JAMSHJ010000006">
    <property type="protein sequence ID" value="KAI5395357.1"/>
    <property type="molecule type" value="Genomic_DNA"/>
</dbReference>
<dbReference type="InterPro" id="IPR015216">
    <property type="entry name" value="SANTA"/>
</dbReference>
<feature type="region of interest" description="Disordered" evidence="1">
    <location>
        <begin position="464"/>
        <end position="496"/>
    </location>
</feature>
<feature type="compositionally biased region" description="Polar residues" evidence="1">
    <location>
        <begin position="187"/>
        <end position="197"/>
    </location>
</feature>
<feature type="compositionally biased region" description="Basic and acidic residues" evidence="1">
    <location>
        <begin position="175"/>
        <end position="186"/>
    </location>
</feature>
<dbReference type="Gramene" id="Psat06G0181100-T1">
    <property type="protein sequence ID" value="KAI5395357.1"/>
    <property type="gene ID" value="KIW84_061811"/>
</dbReference>
<dbReference type="Pfam" id="PF09133">
    <property type="entry name" value="SANTA"/>
    <property type="match status" value="1"/>
</dbReference>
<evidence type="ECO:0000256" key="1">
    <source>
        <dbReference type="SAM" id="MobiDB-lite"/>
    </source>
</evidence>
<keyword evidence="4" id="KW-1185">Reference proteome</keyword>
<protein>
    <recommendedName>
        <fullName evidence="2">SANTA domain-containing protein</fullName>
    </recommendedName>
</protein>
<dbReference type="InterPro" id="IPR053090">
    <property type="entry name" value="Centromere_KNL-2_homolog"/>
</dbReference>
<evidence type="ECO:0000259" key="2">
    <source>
        <dbReference type="Pfam" id="PF09133"/>
    </source>
</evidence>
<name>A0A9D4W5B2_PEA</name>
<feature type="region of interest" description="Disordered" evidence="1">
    <location>
        <begin position="433"/>
        <end position="452"/>
    </location>
</feature>
<dbReference type="PANTHER" id="PTHR35311">
    <property type="entry name" value="KINETOCHORE-ASSOCIATED PROTEIN KNL-2 HOMOLOG"/>
    <property type="match status" value="1"/>
</dbReference>
<dbReference type="Proteomes" id="UP001058974">
    <property type="component" value="Chromosome 6"/>
</dbReference>
<dbReference type="AlphaFoldDB" id="A0A9D4W5B2"/>